<keyword evidence="4" id="KW-1185">Reference proteome</keyword>
<feature type="transmembrane region" description="Helical" evidence="2">
    <location>
        <begin position="31"/>
        <end position="52"/>
    </location>
</feature>
<protein>
    <submittedName>
        <fullName evidence="3">Uncharacterized protein</fullName>
    </submittedName>
</protein>
<organism evidence="3 4">
    <name type="scientific">Pseudonocardia autotrophica</name>
    <name type="common">Amycolata autotrophica</name>
    <name type="synonym">Nocardia autotrophica</name>
    <dbReference type="NCBI Taxonomy" id="2074"/>
    <lineage>
        <taxon>Bacteria</taxon>
        <taxon>Bacillati</taxon>
        <taxon>Actinomycetota</taxon>
        <taxon>Actinomycetes</taxon>
        <taxon>Pseudonocardiales</taxon>
        <taxon>Pseudonocardiaceae</taxon>
        <taxon>Pseudonocardia</taxon>
    </lineage>
</organism>
<feature type="compositionally biased region" description="Basic residues" evidence="1">
    <location>
        <begin position="1"/>
        <end position="15"/>
    </location>
</feature>
<proteinExistence type="predicted"/>
<name>A0A1Y2MI21_PSEAH</name>
<evidence type="ECO:0000313" key="4">
    <source>
        <dbReference type="Proteomes" id="UP000194360"/>
    </source>
</evidence>
<evidence type="ECO:0000256" key="2">
    <source>
        <dbReference type="SAM" id="Phobius"/>
    </source>
</evidence>
<sequence>MSARRSRRSGRGYRRRPSDDRPVTMLHRRRWRVLVLLAMIVLVLALLASLLVTTPDMTPLPDLGPLPDPA</sequence>
<keyword evidence="2" id="KW-1133">Transmembrane helix</keyword>
<gene>
    <name evidence="3" type="ORF">BG845_06427</name>
</gene>
<evidence type="ECO:0000256" key="1">
    <source>
        <dbReference type="SAM" id="MobiDB-lite"/>
    </source>
</evidence>
<dbReference type="STRING" id="2074.BG845_06427"/>
<dbReference type="Proteomes" id="UP000194360">
    <property type="component" value="Unassembled WGS sequence"/>
</dbReference>
<feature type="region of interest" description="Disordered" evidence="1">
    <location>
        <begin position="1"/>
        <end position="21"/>
    </location>
</feature>
<accession>A0A1Y2MI21</accession>
<keyword evidence="2" id="KW-0472">Membrane</keyword>
<dbReference type="EMBL" id="MIGB01000062">
    <property type="protein sequence ID" value="OSY34913.1"/>
    <property type="molecule type" value="Genomic_DNA"/>
</dbReference>
<dbReference type="AlphaFoldDB" id="A0A1Y2MI21"/>
<reference evidence="3 4" key="1">
    <citation type="submission" date="2016-09" db="EMBL/GenBank/DDBJ databases">
        <title>Pseudonocardia autotrophica DSM535, a candidate organism with high potential of specific P450 cytochromes.</title>
        <authorList>
            <person name="Grumaz C."/>
            <person name="Vainshtein Y."/>
            <person name="Kirstahler P."/>
            <person name="Sohn K."/>
        </authorList>
    </citation>
    <scope>NUCLEOTIDE SEQUENCE [LARGE SCALE GENOMIC DNA]</scope>
    <source>
        <strain evidence="3 4">DSM 535</strain>
    </source>
</reference>
<evidence type="ECO:0000313" key="3">
    <source>
        <dbReference type="EMBL" id="OSY34913.1"/>
    </source>
</evidence>
<comment type="caution">
    <text evidence="3">The sequence shown here is derived from an EMBL/GenBank/DDBJ whole genome shotgun (WGS) entry which is preliminary data.</text>
</comment>
<keyword evidence="2" id="KW-0812">Transmembrane</keyword>